<dbReference type="InterPro" id="IPR029058">
    <property type="entry name" value="AB_hydrolase_fold"/>
</dbReference>
<dbReference type="EMBL" id="AQGU01000025">
    <property type="protein sequence ID" value="MBE0359652.1"/>
    <property type="molecule type" value="Genomic_DNA"/>
</dbReference>
<evidence type="ECO:0000313" key="1">
    <source>
        <dbReference type="EMBL" id="MBE0359652.1"/>
    </source>
</evidence>
<dbReference type="Gene3D" id="3.40.50.1820">
    <property type="entry name" value="alpha/beta hydrolase"/>
    <property type="match status" value="1"/>
</dbReference>
<comment type="caution">
    <text evidence="1">The sequence shown here is derived from an EMBL/GenBank/DDBJ whole genome shotgun (WGS) entry which is preliminary data.</text>
</comment>
<accession>A0ABR9DZB9</accession>
<dbReference type="Proteomes" id="UP000648482">
    <property type="component" value="Unassembled WGS sequence"/>
</dbReference>
<sequence length="68" mass="7855">MYFTFANNGEAFGEIGKTNYRWGLAFVEKLKAHSSDNLIINQRYFEDETHGTAAALSWYYGLKSLLKR</sequence>
<name>A0ABR9DZB9_9GAMM</name>
<protein>
    <submittedName>
        <fullName evidence="1">Uncharacterized protein</fullName>
    </submittedName>
</protein>
<evidence type="ECO:0000313" key="2">
    <source>
        <dbReference type="Proteomes" id="UP000648482"/>
    </source>
</evidence>
<organism evidence="1 2">
    <name type="scientific">Pseudoalteromonas aliena SW19</name>
    <dbReference type="NCBI Taxonomy" id="1314866"/>
    <lineage>
        <taxon>Bacteria</taxon>
        <taxon>Pseudomonadati</taxon>
        <taxon>Pseudomonadota</taxon>
        <taxon>Gammaproteobacteria</taxon>
        <taxon>Alteromonadales</taxon>
        <taxon>Pseudoalteromonadaceae</taxon>
        <taxon>Pseudoalteromonas</taxon>
    </lineage>
</organism>
<keyword evidence="2" id="KW-1185">Reference proteome</keyword>
<dbReference type="RefSeq" id="WP_226894528.1">
    <property type="nucleotide sequence ID" value="NZ_AQGU01000025.1"/>
</dbReference>
<gene>
    <name evidence="1" type="ORF">PALI_a0940</name>
</gene>
<proteinExistence type="predicted"/>
<reference evidence="1 2" key="1">
    <citation type="submission" date="2015-06" db="EMBL/GenBank/DDBJ databases">
        <title>Genome sequence of Pseudoalteromonas aliena.</title>
        <authorList>
            <person name="Xie B.-B."/>
            <person name="Rong J.-C."/>
            <person name="Qin Q.-L."/>
            <person name="Zhang Y.-Z."/>
        </authorList>
    </citation>
    <scope>NUCLEOTIDE SEQUENCE [LARGE SCALE GENOMIC DNA]</scope>
    <source>
        <strain evidence="1 2">SW19</strain>
    </source>
</reference>